<keyword evidence="3" id="KW-1185">Reference proteome</keyword>
<dbReference type="Proteomes" id="UP001162085">
    <property type="component" value="Chromosome 15"/>
</dbReference>
<reference evidence="2" key="1">
    <citation type="submission" date="2022-10" db="EMBL/GenBank/DDBJ databases">
        <authorList>
            <person name="Byrne P K."/>
        </authorList>
    </citation>
    <scope>NUCLEOTIDE SEQUENCE</scope>
    <source>
        <strain evidence="2">ZP964</strain>
    </source>
</reference>
<dbReference type="EMBL" id="OX365942">
    <property type="protein sequence ID" value="CAI4053411.1"/>
    <property type="molecule type" value="Genomic_DNA"/>
</dbReference>
<dbReference type="InterPro" id="IPR053000">
    <property type="entry name" value="WSS1-like_metalloprotease"/>
</dbReference>
<feature type="domain" description="WLM" evidence="1">
    <location>
        <begin position="6"/>
        <end position="207"/>
    </location>
</feature>
<dbReference type="Pfam" id="PF08325">
    <property type="entry name" value="WLM"/>
    <property type="match status" value="1"/>
</dbReference>
<sequence length="253" mass="28564">MTGSRGTAAHKNPHIQNVAVLQRKPDQEYALNIMKEVAHKVSYLMRENRFKVVSLVEFYPHDQRLLGMNINRGLKIMLRLRCPTDESQFLPMESIMGTMLHELTHNLFGPHDKKFYDKLDGLIGRQWVIEQMGLHDAFLGSGQRLGGSSNVLSNRYPMTGVSTNTGVVRRRGKGVKLGTLCLGGQPSPNRGKTPREMAALAAERRYKDDRWCGENKSSKDQINDYNDDLLEIVVLDDENECPGPIQSEVIDLT</sequence>
<dbReference type="PROSITE" id="PS51397">
    <property type="entry name" value="WLM"/>
    <property type="match status" value="1"/>
</dbReference>
<accession>A0ABN8WNZ2</accession>
<dbReference type="InterPro" id="IPR013536">
    <property type="entry name" value="WLM_dom"/>
</dbReference>
<evidence type="ECO:0000313" key="3">
    <source>
        <dbReference type="Proteomes" id="UP001162085"/>
    </source>
</evidence>
<proteinExistence type="predicted"/>
<dbReference type="PANTHER" id="PTHR46622:SF1">
    <property type="entry name" value="DNA-DEPENDENT METALLOPROTEASE WSS1"/>
    <property type="match status" value="1"/>
</dbReference>
<dbReference type="PANTHER" id="PTHR46622">
    <property type="entry name" value="DNA-DEPENDENT METALLOPROTEASE WSS1"/>
    <property type="match status" value="1"/>
</dbReference>
<evidence type="ECO:0000313" key="2">
    <source>
        <dbReference type="EMBL" id="CAI4053411.1"/>
    </source>
</evidence>
<protein>
    <recommendedName>
        <fullName evidence="1">WLM domain-containing protein</fullName>
    </recommendedName>
</protein>
<name>A0ABN8WNZ2_SACUV</name>
<evidence type="ECO:0000259" key="1">
    <source>
        <dbReference type="PROSITE" id="PS51397"/>
    </source>
</evidence>
<gene>
    <name evidence="2" type="primary">SUVZ15G2890</name>
    <name evidence="2" type="ORF">SUVZ_15G2890</name>
</gene>
<organism evidence="2 3">
    <name type="scientific">Saccharomyces uvarum</name>
    <name type="common">Yeast</name>
    <name type="synonym">Saccharomyces bayanus var. uvarum</name>
    <dbReference type="NCBI Taxonomy" id="230603"/>
    <lineage>
        <taxon>Eukaryota</taxon>
        <taxon>Fungi</taxon>
        <taxon>Dikarya</taxon>
        <taxon>Ascomycota</taxon>
        <taxon>Saccharomycotina</taxon>
        <taxon>Saccharomycetes</taxon>
        <taxon>Saccharomycetales</taxon>
        <taxon>Saccharomycetaceae</taxon>
        <taxon>Saccharomyces</taxon>
    </lineage>
</organism>